<accession>A0A6B0UQ58</accession>
<sequence length="125" mass="14109">MACGLNVAIHHSSELALLLIWRPALCSIFRFKASIATGASWAPRKTTNTSRSRQKTPKQLARRTTRDRPMQWEYRWLQPSSAPLLSCTTYSMSLFYVLVAARPSRMCPASNCTTRTSTRRIASTT</sequence>
<keyword evidence="2" id="KW-0732">Signal</keyword>
<dbReference type="AlphaFoldDB" id="A0A6B0UQ58"/>
<evidence type="ECO:0008006" key="4">
    <source>
        <dbReference type="Google" id="ProtNLM"/>
    </source>
</evidence>
<feature type="compositionally biased region" description="Basic residues" evidence="1">
    <location>
        <begin position="52"/>
        <end position="63"/>
    </location>
</feature>
<reference evidence="3" key="1">
    <citation type="submission" date="2019-12" db="EMBL/GenBank/DDBJ databases">
        <title>An insight into the sialome of adult female Ixodes ricinus ticks feeding for 6 days.</title>
        <authorList>
            <person name="Perner J."/>
            <person name="Ribeiro J.M.C."/>
        </authorList>
    </citation>
    <scope>NUCLEOTIDE SEQUENCE</scope>
    <source>
        <strain evidence="3">Semi-engorged</strain>
        <tissue evidence="3">Salivary glands</tissue>
    </source>
</reference>
<protein>
    <recommendedName>
        <fullName evidence="4">Secreted protein</fullName>
    </recommendedName>
</protein>
<feature type="signal peptide" evidence="2">
    <location>
        <begin position="1"/>
        <end position="26"/>
    </location>
</feature>
<dbReference type="EMBL" id="GIFC01009703">
    <property type="protein sequence ID" value="MXU91786.1"/>
    <property type="molecule type" value="Transcribed_RNA"/>
</dbReference>
<proteinExistence type="predicted"/>
<feature type="region of interest" description="Disordered" evidence="1">
    <location>
        <begin position="42"/>
        <end position="67"/>
    </location>
</feature>
<organism evidence="3">
    <name type="scientific">Ixodes ricinus</name>
    <name type="common">Common tick</name>
    <name type="synonym">Acarus ricinus</name>
    <dbReference type="NCBI Taxonomy" id="34613"/>
    <lineage>
        <taxon>Eukaryota</taxon>
        <taxon>Metazoa</taxon>
        <taxon>Ecdysozoa</taxon>
        <taxon>Arthropoda</taxon>
        <taxon>Chelicerata</taxon>
        <taxon>Arachnida</taxon>
        <taxon>Acari</taxon>
        <taxon>Parasitiformes</taxon>
        <taxon>Ixodida</taxon>
        <taxon>Ixodoidea</taxon>
        <taxon>Ixodidae</taxon>
        <taxon>Ixodinae</taxon>
        <taxon>Ixodes</taxon>
    </lineage>
</organism>
<evidence type="ECO:0000256" key="1">
    <source>
        <dbReference type="SAM" id="MobiDB-lite"/>
    </source>
</evidence>
<feature type="chain" id="PRO_5025651024" description="Secreted protein" evidence="2">
    <location>
        <begin position="27"/>
        <end position="125"/>
    </location>
</feature>
<evidence type="ECO:0000313" key="3">
    <source>
        <dbReference type="EMBL" id="MXU91786.1"/>
    </source>
</evidence>
<evidence type="ECO:0000256" key="2">
    <source>
        <dbReference type="SAM" id="SignalP"/>
    </source>
</evidence>
<name>A0A6B0UQ58_IXORI</name>